<protein>
    <submittedName>
        <fullName evidence="1">Uncharacterized protein</fullName>
    </submittedName>
</protein>
<evidence type="ECO:0000313" key="1">
    <source>
        <dbReference type="EMBL" id="EDP89839.1"/>
    </source>
</evidence>
<dbReference type="InParanoid" id="A9JXE9"/>
<accession>A9JXE9</accession>
<dbReference type="Proteomes" id="UP000001055">
    <property type="component" value="Unassembled WGS sequence"/>
</dbReference>
<dbReference type="RefSeq" id="XP_001804073.1">
    <property type="nucleotide sequence ID" value="XM_001804021.1"/>
</dbReference>
<dbReference type="AlphaFoldDB" id="A9JXE9"/>
<proteinExistence type="predicted"/>
<dbReference type="EMBL" id="CH445352">
    <property type="protein sequence ID" value="EDP89839.1"/>
    <property type="molecule type" value="Genomic_DNA"/>
</dbReference>
<gene>
    <name evidence="1" type="ORF">SNOG_20153</name>
</gene>
<name>A9JXE9_PHANO</name>
<dbReference type="KEGG" id="pno:SNOG_20153"/>
<sequence>MNNGGRLIDCTGSEIQATFLRPLDGSVGVCIAKALAATVEALASRLFHQTRDLSPFAAGCAFLRPR</sequence>
<evidence type="ECO:0000313" key="2">
    <source>
        <dbReference type="Proteomes" id="UP000001055"/>
    </source>
</evidence>
<reference evidence="2" key="1">
    <citation type="journal article" date="2007" name="Plant Cell">
        <title>Dothideomycete-plant interactions illuminated by genome sequencing and EST analysis of the wheat pathogen Stagonospora nodorum.</title>
        <authorList>
            <person name="Hane J.K."/>
            <person name="Lowe R.G."/>
            <person name="Solomon P.S."/>
            <person name="Tan K.C."/>
            <person name="Schoch C.L."/>
            <person name="Spatafora J.W."/>
            <person name="Crous P.W."/>
            <person name="Kodira C."/>
            <person name="Birren B.W."/>
            <person name="Galagan J.E."/>
            <person name="Torriani S.F."/>
            <person name="McDonald B.A."/>
            <person name="Oliver R.P."/>
        </authorList>
    </citation>
    <scope>NUCLEOTIDE SEQUENCE [LARGE SCALE GENOMIC DNA]</scope>
    <source>
        <strain evidence="2">SN15 / ATCC MYA-4574 / FGSC 10173</strain>
    </source>
</reference>
<dbReference type="GeneID" id="5980995"/>
<organism evidence="1 2">
    <name type="scientific">Phaeosphaeria nodorum (strain SN15 / ATCC MYA-4574 / FGSC 10173)</name>
    <name type="common">Glume blotch fungus</name>
    <name type="synonym">Parastagonospora nodorum</name>
    <dbReference type="NCBI Taxonomy" id="321614"/>
    <lineage>
        <taxon>Eukaryota</taxon>
        <taxon>Fungi</taxon>
        <taxon>Dikarya</taxon>
        <taxon>Ascomycota</taxon>
        <taxon>Pezizomycotina</taxon>
        <taxon>Dothideomycetes</taxon>
        <taxon>Pleosporomycetidae</taxon>
        <taxon>Pleosporales</taxon>
        <taxon>Pleosporineae</taxon>
        <taxon>Phaeosphaeriaceae</taxon>
        <taxon>Parastagonospora</taxon>
    </lineage>
</organism>